<evidence type="ECO:0000313" key="2">
    <source>
        <dbReference type="EMBL" id="MBC8587572.1"/>
    </source>
</evidence>
<organism evidence="2 3">
    <name type="scientific">Paratissierella segnis</name>
    <dbReference type="NCBI Taxonomy" id="2763679"/>
    <lineage>
        <taxon>Bacteria</taxon>
        <taxon>Bacillati</taxon>
        <taxon>Bacillota</taxon>
        <taxon>Tissierellia</taxon>
        <taxon>Tissierellales</taxon>
        <taxon>Tissierellaceae</taxon>
        <taxon>Paratissierella</taxon>
    </lineage>
</organism>
<accession>A0A926EVZ8</accession>
<keyword evidence="3" id="KW-1185">Reference proteome</keyword>
<evidence type="ECO:0000313" key="3">
    <source>
        <dbReference type="Proteomes" id="UP000601171"/>
    </source>
</evidence>
<dbReference type="Proteomes" id="UP000601171">
    <property type="component" value="Unassembled WGS sequence"/>
</dbReference>
<comment type="caution">
    <text evidence="2">The sequence shown here is derived from an EMBL/GenBank/DDBJ whole genome shotgun (WGS) entry which is preliminary data.</text>
</comment>
<dbReference type="Pfam" id="PF09359">
    <property type="entry name" value="VTC"/>
    <property type="match status" value="1"/>
</dbReference>
<sequence length="224" mass="26553">MGKKARHEHKMYINIPDYMGLVSKLKYIAKSDNNALEDGRYKIRSLYFDNYMDKAVMEKFSGVSRREKFRVRLYNDDPSFIRLEKKSKFNRLCYKESETLTKEECKKILNGEYSFLKEKKELLFIELYTKINYQNLRPKIIVDYKREAYIYSAGNVRITLDSDIRMSNNVNGIFDPKLVTIPSADAIILEIKYDGFLPEIIRQIIRIDNKNETEFSKYGVSRLV</sequence>
<dbReference type="GO" id="GO:0006799">
    <property type="term" value="P:polyphosphate biosynthetic process"/>
    <property type="evidence" value="ECO:0007669"/>
    <property type="project" value="UniProtKB-ARBA"/>
</dbReference>
<dbReference type="InterPro" id="IPR042267">
    <property type="entry name" value="VTC_sf"/>
</dbReference>
<dbReference type="EMBL" id="JACRTG010000014">
    <property type="protein sequence ID" value="MBC8587572.1"/>
    <property type="molecule type" value="Genomic_DNA"/>
</dbReference>
<proteinExistence type="predicted"/>
<gene>
    <name evidence="2" type="ORF">H8707_04865</name>
</gene>
<name>A0A926EVZ8_9FIRM</name>
<dbReference type="Gene3D" id="3.20.100.30">
    <property type="entry name" value="VTC, catalytic tunnel domain"/>
    <property type="match status" value="1"/>
</dbReference>
<protein>
    <submittedName>
        <fullName evidence="2">Polyphosphate polymerase domain-containing protein</fullName>
    </submittedName>
</protein>
<dbReference type="InterPro" id="IPR018966">
    <property type="entry name" value="VTC_domain"/>
</dbReference>
<reference evidence="2" key="1">
    <citation type="submission" date="2020-08" db="EMBL/GenBank/DDBJ databases">
        <title>Genome public.</title>
        <authorList>
            <person name="Liu C."/>
            <person name="Sun Q."/>
        </authorList>
    </citation>
    <scope>NUCLEOTIDE SEQUENCE</scope>
    <source>
        <strain evidence="2">BX21</strain>
    </source>
</reference>
<evidence type="ECO:0000259" key="1">
    <source>
        <dbReference type="Pfam" id="PF09359"/>
    </source>
</evidence>
<feature type="domain" description="VTC" evidence="1">
    <location>
        <begin position="6"/>
        <end position="221"/>
    </location>
</feature>
<dbReference type="RefSeq" id="WP_262429025.1">
    <property type="nucleotide sequence ID" value="NZ_JACRTG010000014.1"/>
</dbReference>
<dbReference type="CDD" id="cd07750">
    <property type="entry name" value="PolyPPase_VTC_like"/>
    <property type="match status" value="1"/>
</dbReference>
<dbReference type="AlphaFoldDB" id="A0A926EVZ8"/>